<reference evidence="6 7" key="1">
    <citation type="submission" date="2018-10" db="EMBL/GenBank/DDBJ databases">
        <title>Natrarchaeobius chitinivorans gen. nov., sp. nov., and Natrarchaeobius haloalkaliphilus sp. nov., alkaliphilic, chitin-utilizing haloarchaea from hypersaline alkaline lakes.</title>
        <authorList>
            <person name="Sorokin D.Y."/>
            <person name="Elcheninov A.G."/>
            <person name="Kostrikina N.A."/>
            <person name="Bale N.J."/>
            <person name="Sinninghe Damste J.S."/>
            <person name="Khijniak T.V."/>
            <person name="Kublanov I.V."/>
            <person name="Toshchakov S.V."/>
        </authorList>
    </citation>
    <scope>NUCLEOTIDE SEQUENCE [LARGE SCALE GENOMIC DNA]</scope>
    <source>
        <strain evidence="6 7">AArcht7</strain>
    </source>
</reference>
<feature type="domain" description="Solute-binding protein family 5" evidence="5">
    <location>
        <begin position="282"/>
        <end position="575"/>
    </location>
</feature>
<comment type="similarity">
    <text evidence="1">Belongs to the bacterial solute-binding protein 5 family.</text>
</comment>
<dbReference type="InterPro" id="IPR000914">
    <property type="entry name" value="SBP_5_dom"/>
</dbReference>
<dbReference type="Proteomes" id="UP000281431">
    <property type="component" value="Unassembled WGS sequence"/>
</dbReference>
<proteinExistence type="inferred from homology"/>
<name>A0A3N6MDU3_NATCH</name>
<feature type="region of interest" description="Disordered" evidence="4">
    <location>
        <begin position="580"/>
        <end position="611"/>
    </location>
</feature>
<dbReference type="EMBL" id="REFZ01000043">
    <property type="protein sequence ID" value="RQG94780.1"/>
    <property type="molecule type" value="Genomic_DNA"/>
</dbReference>
<dbReference type="Gene3D" id="3.10.105.10">
    <property type="entry name" value="Dipeptide-binding Protein, Domain 3"/>
    <property type="match status" value="2"/>
</dbReference>
<dbReference type="Pfam" id="PF00496">
    <property type="entry name" value="SBP_bac_5"/>
    <property type="match status" value="1"/>
</dbReference>
<dbReference type="PANTHER" id="PTHR30290:SF9">
    <property type="entry name" value="OLIGOPEPTIDE-BINDING PROTEIN APPA"/>
    <property type="match status" value="1"/>
</dbReference>
<dbReference type="PANTHER" id="PTHR30290">
    <property type="entry name" value="PERIPLASMIC BINDING COMPONENT OF ABC TRANSPORTER"/>
    <property type="match status" value="1"/>
</dbReference>
<keyword evidence="3" id="KW-0732">Signal</keyword>
<keyword evidence="7" id="KW-1185">Reference proteome</keyword>
<dbReference type="SUPFAM" id="SSF53850">
    <property type="entry name" value="Periplasmic binding protein-like II"/>
    <property type="match status" value="2"/>
</dbReference>
<dbReference type="CDD" id="cd00995">
    <property type="entry name" value="PBP2_NikA_DppA_OppA_like"/>
    <property type="match status" value="1"/>
</dbReference>
<organism evidence="6 7">
    <name type="scientific">Natrarchaeobius chitinivorans</name>
    <dbReference type="NCBI Taxonomy" id="1679083"/>
    <lineage>
        <taxon>Archaea</taxon>
        <taxon>Methanobacteriati</taxon>
        <taxon>Methanobacteriota</taxon>
        <taxon>Stenosarchaea group</taxon>
        <taxon>Halobacteria</taxon>
        <taxon>Halobacteriales</taxon>
        <taxon>Natrialbaceae</taxon>
        <taxon>Natrarchaeobius</taxon>
    </lineage>
</organism>
<evidence type="ECO:0000313" key="7">
    <source>
        <dbReference type="Proteomes" id="UP000281431"/>
    </source>
</evidence>
<evidence type="ECO:0000256" key="1">
    <source>
        <dbReference type="ARBA" id="ARBA00005695"/>
    </source>
</evidence>
<protein>
    <recommendedName>
        <fullName evidence="5">Solute-binding protein family 5 domain-containing protein</fullName>
    </recommendedName>
</protein>
<comment type="caution">
    <text evidence="6">The sequence shown here is derived from an EMBL/GenBank/DDBJ whole genome shotgun (WGS) entry which is preliminary data.</text>
</comment>
<sequence>MPQGNSGSASTNTVEVRDFDGNQSTVNRRKVLASIGAGAVAGLAGCVGDDDGPEGLGPQVEPVEIAWWSGFAGISEFMEDTVPILQDTLDALGMDSEVQAVDYATNAEANDLDERTNHISLATMTTGMGRLDPNYFADTWTADLAATSGGNPVSYVSCEYTDLAREGAQIADEEERAEVINESQAVLSENVPFVPISGRDIFGLIRDDLVEIGDLGAAGLTVANPLAYLEVEPMDEDTLISARTVDITQTRNFNVIANNFAVDVWNMLIHSPLTTYDLDYELQNTLAESIEVSEDGLEIQVEIQDATFHNGDPITAEDVRFSFEHRWDNVGLFPEVTSVPYDTVGVIDERTVNIILDEVFAPLLPQVLPTTGIMHRESWIEAGAEENPEEVEPDEVIGSGPFALEEFQRGEFLRIEPHDGHPIYSPDYSIIMQAFEDNTSAYREFEDGNLHVMPDVDTGLLSRAASELGEDSVEETNTNGNLPYYLATQNSFGPTKFRAVRLAIGMALDREAIMEQAFRGLVEPELYCRGMLETHPWGTPEDQALQFTDDPSGDIEGARSVLSEAGFGWDDDGNLYYPSDADLDPAWPEGEHPGSTGEYECLNEDSEYVGS</sequence>
<evidence type="ECO:0000256" key="4">
    <source>
        <dbReference type="SAM" id="MobiDB-lite"/>
    </source>
</evidence>
<dbReference type="OrthoDB" id="233597at2157"/>
<evidence type="ECO:0000256" key="3">
    <source>
        <dbReference type="ARBA" id="ARBA00022729"/>
    </source>
</evidence>
<keyword evidence="2" id="KW-0813">Transport</keyword>
<gene>
    <name evidence="6" type="ORF">EA472_22150</name>
</gene>
<dbReference type="AlphaFoldDB" id="A0A3N6MDU3"/>
<dbReference type="Gene3D" id="3.40.190.10">
    <property type="entry name" value="Periplasmic binding protein-like II"/>
    <property type="match status" value="1"/>
</dbReference>
<evidence type="ECO:0000256" key="2">
    <source>
        <dbReference type="ARBA" id="ARBA00022448"/>
    </source>
</evidence>
<dbReference type="GO" id="GO:1904680">
    <property type="term" value="F:peptide transmembrane transporter activity"/>
    <property type="evidence" value="ECO:0007669"/>
    <property type="project" value="TreeGrafter"/>
</dbReference>
<evidence type="ECO:0000259" key="5">
    <source>
        <dbReference type="Pfam" id="PF00496"/>
    </source>
</evidence>
<feature type="compositionally biased region" description="Acidic residues" evidence="4">
    <location>
        <begin position="601"/>
        <end position="611"/>
    </location>
</feature>
<dbReference type="InterPro" id="IPR039424">
    <property type="entry name" value="SBP_5"/>
</dbReference>
<dbReference type="GO" id="GO:0015833">
    <property type="term" value="P:peptide transport"/>
    <property type="evidence" value="ECO:0007669"/>
    <property type="project" value="TreeGrafter"/>
</dbReference>
<accession>A0A3N6MDU3</accession>
<evidence type="ECO:0000313" key="6">
    <source>
        <dbReference type="EMBL" id="RQG94780.1"/>
    </source>
</evidence>